<proteinExistence type="inferred from homology"/>
<dbReference type="Pfam" id="PF02321">
    <property type="entry name" value="OEP"/>
    <property type="match status" value="2"/>
</dbReference>
<keyword evidence="2" id="KW-0449">Lipoprotein</keyword>
<dbReference type="InterPro" id="IPR010131">
    <property type="entry name" value="MdtP/NodT-like"/>
</dbReference>
<comment type="subcellular location">
    <subcellularLocation>
        <location evidence="2">Cell membrane</location>
        <topology evidence="2">Lipid-anchor</topology>
    </subcellularLocation>
</comment>
<keyword evidence="2" id="KW-0564">Palmitate</keyword>
<accession>A0A1E8PMH9</accession>
<dbReference type="InterPro" id="IPR003423">
    <property type="entry name" value="OMP_efflux"/>
</dbReference>
<feature type="signal peptide" evidence="2">
    <location>
        <begin position="1"/>
        <end position="30"/>
    </location>
</feature>
<evidence type="ECO:0000256" key="1">
    <source>
        <dbReference type="ARBA" id="ARBA00007613"/>
    </source>
</evidence>
<dbReference type="EMBL" id="MAQB02000006">
    <property type="protein sequence ID" value="OFJ47523.1"/>
    <property type="molecule type" value="Genomic_DNA"/>
</dbReference>
<gene>
    <name evidence="3" type="ORF">BA896_015890</name>
</gene>
<dbReference type="Gene3D" id="1.20.1600.10">
    <property type="entry name" value="Outer membrane efflux proteins (OEP)"/>
    <property type="match status" value="1"/>
</dbReference>
<keyword evidence="2" id="KW-0812">Transmembrane</keyword>
<dbReference type="GO" id="GO:0015562">
    <property type="term" value="F:efflux transmembrane transporter activity"/>
    <property type="evidence" value="ECO:0007669"/>
    <property type="project" value="InterPro"/>
</dbReference>
<keyword evidence="2" id="KW-0472">Membrane</keyword>
<keyword evidence="2" id="KW-1134">Transmembrane beta strand</keyword>
<reference evidence="3 4" key="1">
    <citation type="submission" date="2016-10" db="EMBL/GenBank/DDBJ databases">
        <title>Updated version of Genome Assembly of Janthinobacterium lividum ERGS5:01.</title>
        <authorList>
            <person name="Kumar R."/>
            <person name="Acharya V."/>
            <person name="Singh D."/>
        </authorList>
    </citation>
    <scope>NUCLEOTIDE SEQUENCE [LARGE SCALE GENOMIC DNA]</scope>
    <source>
        <strain evidence="3 4">ERGS5:01</strain>
    </source>
</reference>
<sequence>MTRIAAQRAAPALRTALTAMAAAVLLAACAAPEFKQPQIETPAAFKEAQGEFQTRPVVQTAADGTRWKQGQTGMAERQARGEWWLAFNDPALNSLINDATQANANLAIAAARVKQARAIAGIAEADRTPQVGVNVGGQRNRASAVSLGMPNGAPVAASNVYQANLTASYEVDLFGRVAANVSASRSDALAVEATYRSVLLSLQADVAQTYFQLRATDAELATLEQTVRLREESVHVNQRRYDLGDIGEFDLSRARTELSTVRAEAIGLQRQRANSEHALAVLLGKPAASFTASVNPLQDSAFLPVIPAGMPSSLLERRPDIASAQRTMEASNARIGVAKSAMFPALTLNASGGGASDTFSDIFRWSSRSWLLGALMSMPIIDGGRNKAAVSRSEAQLEESVATYRHSVLLAFAEVEDNLAGLRILSGQTQQIDAAVVSARRSADLAQKLYDAGRSSYLDLLDAQRNLAAVERNAVQLRGNRAVTTVALIRALGGGWGGVEPQVAAN</sequence>
<comment type="caution">
    <text evidence="3">The sequence shown here is derived from an EMBL/GenBank/DDBJ whole genome shotgun (WGS) entry which is preliminary data.</text>
</comment>
<name>A0A1E8PMH9_9BURK</name>
<evidence type="ECO:0000313" key="3">
    <source>
        <dbReference type="EMBL" id="OFJ47523.1"/>
    </source>
</evidence>
<protein>
    <submittedName>
        <fullName evidence="3">RND transporter</fullName>
    </submittedName>
</protein>
<dbReference type="SUPFAM" id="SSF56954">
    <property type="entry name" value="Outer membrane efflux proteins (OEP)"/>
    <property type="match status" value="1"/>
</dbReference>
<comment type="similarity">
    <text evidence="1 2">Belongs to the outer membrane factor (OMF) (TC 1.B.17) family.</text>
</comment>
<dbReference type="Proteomes" id="UP000092634">
    <property type="component" value="Unassembled WGS sequence"/>
</dbReference>
<organism evidence="3 4">
    <name type="scientific">Janthinobacterium lividum</name>
    <dbReference type="NCBI Taxonomy" id="29581"/>
    <lineage>
        <taxon>Bacteria</taxon>
        <taxon>Pseudomonadati</taxon>
        <taxon>Pseudomonadota</taxon>
        <taxon>Betaproteobacteria</taxon>
        <taxon>Burkholderiales</taxon>
        <taxon>Oxalobacteraceae</taxon>
        <taxon>Janthinobacterium</taxon>
    </lineage>
</organism>
<dbReference type="PANTHER" id="PTHR30203:SF33">
    <property type="entry name" value="BLR4455 PROTEIN"/>
    <property type="match status" value="1"/>
</dbReference>
<dbReference type="NCBIfam" id="TIGR01845">
    <property type="entry name" value="outer_NodT"/>
    <property type="match status" value="1"/>
</dbReference>
<dbReference type="PANTHER" id="PTHR30203">
    <property type="entry name" value="OUTER MEMBRANE CATION EFFLUX PROTEIN"/>
    <property type="match status" value="1"/>
</dbReference>
<dbReference type="AlphaFoldDB" id="A0A1E8PMH9"/>
<dbReference type="Gene3D" id="2.20.200.10">
    <property type="entry name" value="Outer membrane efflux proteins (OEP)"/>
    <property type="match status" value="1"/>
</dbReference>
<keyword evidence="2" id="KW-0732">Signal</keyword>
<dbReference type="PROSITE" id="PS51257">
    <property type="entry name" value="PROKAR_LIPOPROTEIN"/>
    <property type="match status" value="1"/>
</dbReference>
<dbReference type="GO" id="GO:0005886">
    <property type="term" value="C:plasma membrane"/>
    <property type="evidence" value="ECO:0007669"/>
    <property type="project" value="UniProtKB-SubCell"/>
</dbReference>
<evidence type="ECO:0000313" key="4">
    <source>
        <dbReference type="Proteomes" id="UP000092634"/>
    </source>
</evidence>
<evidence type="ECO:0000256" key="2">
    <source>
        <dbReference type="RuleBase" id="RU362097"/>
    </source>
</evidence>
<feature type="chain" id="PRO_5009028696" evidence="2">
    <location>
        <begin position="31"/>
        <end position="506"/>
    </location>
</feature>